<gene>
    <name evidence="5" type="ORF">B1B05_05050</name>
    <name evidence="6" type="ORF">SAMN05443094_102224</name>
</gene>
<evidence type="ECO:0000256" key="2">
    <source>
        <dbReference type="ARBA" id="ARBA00022729"/>
    </source>
</evidence>
<dbReference type="EMBL" id="MWSK01000002">
    <property type="protein sequence ID" value="OXS79144.1"/>
    <property type="molecule type" value="Genomic_DNA"/>
</dbReference>
<dbReference type="OrthoDB" id="9807519at2"/>
<evidence type="ECO:0000259" key="4">
    <source>
        <dbReference type="PROSITE" id="PS51272"/>
    </source>
</evidence>
<feature type="signal peptide" evidence="3">
    <location>
        <begin position="1"/>
        <end position="27"/>
    </location>
</feature>
<dbReference type="Gene3D" id="2.60.40.4270">
    <property type="entry name" value="Listeria-Bacteroides repeat domain"/>
    <property type="match status" value="8"/>
</dbReference>
<dbReference type="InterPro" id="IPR051465">
    <property type="entry name" value="Cell_Envelope_Struct_Comp"/>
</dbReference>
<dbReference type="NCBIfam" id="TIGR02543">
    <property type="entry name" value="List_Bact_rpt"/>
    <property type="match status" value="5"/>
</dbReference>
<reference evidence="8" key="2">
    <citation type="submission" date="2017-03" db="EMBL/GenBank/DDBJ databases">
        <title>Bacillus sp. V-88(T) DSM27956, whole genome shotgun sequencing project.</title>
        <authorList>
            <person name="Dastager S.G."/>
            <person name="Neurgaonkar P.S."/>
            <person name="Dharne M.S."/>
        </authorList>
    </citation>
    <scope>NUCLEOTIDE SEQUENCE [LARGE SCALE GENOMIC DNA]</scope>
    <source>
        <strain evidence="8">DSM 25145</strain>
    </source>
</reference>
<dbReference type="PANTHER" id="PTHR43308:SF5">
    <property type="entry name" value="S-LAYER PROTEIN _ PEPTIDOGLYCAN ENDO-BETA-N-ACETYLGLUCOSAMINIDASE"/>
    <property type="match status" value="1"/>
</dbReference>
<dbReference type="Proteomes" id="UP000186385">
    <property type="component" value="Unassembled WGS sequence"/>
</dbReference>
<dbReference type="RefSeq" id="WP_082084590.1">
    <property type="nucleotide sequence ID" value="NZ_FTLX01000002.1"/>
</dbReference>
<dbReference type="STRING" id="1017273.SAMN05443094_102224"/>
<dbReference type="InterPro" id="IPR042229">
    <property type="entry name" value="Listeria/Bacterioides_rpt_sf"/>
</dbReference>
<sequence>MNRKLSRGFSLAASLALVLSLVPSASASTTPAVEYVVGEPAVAVAPDAAFSSGKTYTGSHVSFSIGNADAGDTLSMASDEQASIEADKISVVGSKVYIGTGTEAVQIGSVNDTQNGQTGKSLVIDFASPLANGSFEESTAGTDQVPGWTVNKNAVLLGDLAVKTQGRPVISSGSLAPFTVTGQDYSFQSDKAYRTGSQAYEAMEGSLNSTYTTFNSAIEKNGTSNVLRLWFSGRLDSVNPVNGTGQMVYQSAFGPEAWSDSFTAKQGDQISLDWRAANGGDDYEVYGFLYNVETEKYTEILYGRGRTQNWKTSSGEVPEDGTYKFRFVAGSYDATGGKALGASLYLDNIRVISGQHEATDAIIQQVIQKVTFENNRAGAGGTRTLTINAVASDQTASSSTVALNVYDLYKVLYDGNGATSGTAPSDAGKYQTAQKASVLANSDLTKNGHAFTGWNTVADGSGTAYKEDDEMLISSKHVTLYAQWKRNEYNVYFDAAGGTSVEYQTVLYEDQAVKPQNPEKTGYTFSGWFEDSTLTDEWNFVSDSVMDETTLYAKWTANPQTIQFDTDGGSAVSDLTVDYDAKITQPDAPTKAGHTFKGWQFEGSAWDFDKGVVKGDMTLTAKWEINEYTLSFNSNEGSAVENQNVIYNEKGAKPAVPEKTGYTFSGWFTEQSFENKWNFEEMAVVKDTTLYAKWEAIPYEVTFESSGGSSVESATVLYDQLITAPAAPERTGYTFAGWHKGEAAWNFDQDLMTGDVTLHAKWTANSQTIQFDTDGGSAVSDLTVDYDEKITQPADPTKVGHTFKGWLFEGSVWDFEGNIVKGHMTLMADWQINSYSLEFEPNGGSEEAAQTVVYNTHAAKPTDPVKTGYTFGGWFTDEEWENEWSFEENVMTEDTVLKAKWTINSYVVTFHANRGSDVEPATVVYQEKAEKPSNPTRPGYSFVGWYTDEQLRSAYDFEAPVTADTSLYARWSSNAVPLPPSEDIVVDIISDGKPLVQTPVKRTTNPDGKITDSVTFTAEKASEFVQKQGERAGIARIVIPDSEDKVAETTVNVPSAALDTLKTAGSSLEMDTVNARILVPSASIAAFDQNLYFRVVPVKEEAAQQEIEERARQDEATGGAVVSVLGRPMTIETNMQNRPVTLTLPLPVEATEEELENLSVFIEHSNGTKEVVSGTVVEWKNGQKAIQFSVNHFSTFTILSMEAAMQEGTHEAYIHGFKDGTFRPDETVTRAQIAAMIVRNLEMTYNGKISYTDTKQSFAVKEIEMAREAGIILGFSDGTFRPDQAVTRGQVAAITSRFVQNMCGSSSDSALCETGTSLSFPDVEKDYWAAEAIQHAASVGIISGFGNGPFRPEQPITRAQAVVMLNRLFERGPLNGVEKPSFKDVPTSHWAFGQVEEGATTHSYTIDEQGNEWVQ</sequence>
<organism evidence="6 7">
    <name type="scientific">Domibacillus enclensis</name>
    <dbReference type="NCBI Taxonomy" id="1017273"/>
    <lineage>
        <taxon>Bacteria</taxon>
        <taxon>Bacillati</taxon>
        <taxon>Bacillota</taxon>
        <taxon>Bacilli</taxon>
        <taxon>Bacillales</taxon>
        <taxon>Bacillaceae</taxon>
        <taxon>Domibacillus</taxon>
    </lineage>
</organism>
<dbReference type="Pfam" id="PF00395">
    <property type="entry name" value="SLH"/>
    <property type="match status" value="3"/>
</dbReference>
<proteinExistence type="predicted"/>
<dbReference type="PROSITE" id="PS51272">
    <property type="entry name" value="SLH"/>
    <property type="match status" value="3"/>
</dbReference>
<keyword evidence="2 3" id="KW-0732">Signal</keyword>
<evidence type="ECO:0000256" key="3">
    <source>
        <dbReference type="SAM" id="SignalP"/>
    </source>
</evidence>
<accession>A0A1N6RUT4</accession>
<keyword evidence="8" id="KW-1185">Reference proteome</keyword>
<dbReference type="InterPro" id="IPR001119">
    <property type="entry name" value="SLH_dom"/>
</dbReference>
<dbReference type="InterPro" id="IPR013378">
    <property type="entry name" value="InlB-like_B-rpt"/>
</dbReference>
<evidence type="ECO:0000313" key="8">
    <source>
        <dbReference type="Proteomes" id="UP000215545"/>
    </source>
</evidence>
<feature type="chain" id="PRO_5009938058" evidence="3">
    <location>
        <begin position="28"/>
        <end position="1415"/>
    </location>
</feature>
<dbReference type="Pfam" id="PF09479">
    <property type="entry name" value="Flg_new"/>
    <property type="match status" value="8"/>
</dbReference>
<feature type="domain" description="SLH" evidence="4">
    <location>
        <begin position="1246"/>
        <end position="1309"/>
    </location>
</feature>
<feature type="domain" description="SLH" evidence="4">
    <location>
        <begin position="1184"/>
        <end position="1245"/>
    </location>
</feature>
<reference evidence="6 7" key="1">
    <citation type="submission" date="2017-01" db="EMBL/GenBank/DDBJ databases">
        <authorList>
            <person name="Mah S.A."/>
            <person name="Swanson W.J."/>
            <person name="Moy G.W."/>
            <person name="Vacquier V.D."/>
        </authorList>
    </citation>
    <scope>NUCLEOTIDE SEQUENCE [LARGE SCALE GENOMIC DNA]</scope>
    <source>
        <strain evidence="6 7">NIO-1016</strain>
    </source>
</reference>
<protein>
    <submittedName>
        <fullName evidence="6">Listeria/Bacterioides repeat-containing protein</fullName>
    </submittedName>
</protein>
<feature type="domain" description="SLH" evidence="4">
    <location>
        <begin position="1316"/>
        <end position="1379"/>
    </location>
</feature>
<evidence type="ECO:0000256" key="1">
    <source>
        <dbReference type="ARBA" id="ARBA00004196"/>
    </source>
</evidence>
<dbReference type="EMBL" id="FTLX01000002">
    <property type="protein sequence ID" value="SIQ32578.1"/>
    <property type="molecule type" value="Genomic_DNA"/>
</dbReference>
<evidence type="ECO:0000313" key="6">
    <source>
        <dbReference type="EMBL" id="SIQ32578.1"/>
    </source>
</evidence>
<dbReference type="Proteomes" id="UP000215545">
    <property type="component" value="Unassembled WGS sequence"/>
</dbReference>
<comment type="subcellular location">
    <subcellularLocation>
        <location evidence="1">Cell envelope</location>
    </subcellularLocation>
</comment>
<evidence type="ECO:0000313" key="5">
    <source>
        <dbReference type="EMBL" id="OXS79144.1"/>
    </source>
</evidence>
<dbReference type="PANTHER" id="PTHR43308">
    <property type="entry name" value="OUTER MEMBRANE PROTEIN ALPHA-RELATED"/>
    <property type="match status" value="1"/>
</dbReference>
<dbReference type="GO" id="GO:0030313">
    <property type="term" value="C:cell envelope"/>
    <property type="evidence" value="ECO:0007669"/>
    <property type="project" value="UniProtKB-SubCell"/>
</dbReference>
<reference evidence="5" key="3">
    <citation type="submission" date="2017-03" db="EMBL/GenBank/DDBJ databases">
        <authorList>
            <person name="Dastager S.G."/>
            <person name="Neurgaonkar P.S."/>
            <person name="Dharne M.S."/>
        </authorList>
    </citation>
    <scope>NUCLEOTIDE SEQUENCE</scope>
    <source>
        <strain evidence="5">DSM 25145</strain>
    </source>
</reference>
<evidence type="ECO:0000313" key="7">
    <source>
        <dbReference type="Proteomes" id="UP000186385"/>
    </source>
</evidence>
<name>A0A1N6RUT4_9BACI</name>